<comment type="caution">
    <text evidence="2">The sequence shown here is derived from an EMBL/GenBank/DDBJ whole genome shotgun (WGS) entry which is preliminary data.</text>
</comment>
<dbReference type="EMBL" id="RQSP01000022">
    <property type="protein sequence ID" value="KAB5606623.1"/>
    <property type="molecule type" value="Genomic_DNA"/>
</dbReference>
<sequence>MAAMRATSTTKAAVGGETTGRTVTYRPIRWTDLDAITDEFERTWGHCSSAAGTAASVVVSRHFVLHYLEPATGGIIAEIDGRPAGTLIYRVPGAPRLFAQAQELLAQTDARLEGDPIGARSLHETLRWHRVETDMESANGIDVAQWAEIELFLVAASARGHGIGGGMWRRAMDALASAGVERFFLHTDSSCDVGFYDHQGLDRVAERFAADHRADGGAAGGGAAGGGLDDLFIYAGVPGAAARPGTRVGAAHIVASSAAVGETAGMAEVTR</sequence>
<dbReference type="Pfam" id="PF00583">
    <property type="entry name" value="Acetyltransf_1"/>
    <property type="match status" value="1"/>
</dbReference>
<dbReference type="Gene3D" id="3.40.630.30">
    <property type="match status" value="1"/>
</dbReference>
<reference evidence="2 3" key="1">
    <citation type="journal article" date="2019" name="Int. J. Syst. Evol. Microbiol.">
        <title>Bifidobacterium jacchi sp. nov., isolated from the faeces of a baby common marmoset (Callithrix jacchus).</title>
        <authorList>
            <person name="Modesto M."/>
            <person name="Watanabe K."/>
            <person name="Arita M."/>
            <person name="Satti M."/>
            <person name="Oki K."/>
            <person name="Sciavilla P."/>
            <person name="Patavino C."/>
            <person name="Camma C."/>
            <person name="Michelini S."/>
            <person name="Sgorbati B."/>
            <person name="Mattarelli P."/>
        </authorList>
    </citation>
    <scope>NUCLEOTIDE SEQUENCE [LARGE SCALE GENOMIC DNA]</scope>
    <source>
        <strain evidence="2 3">MRM 9.3</strain>
    </source>
</reference>
<name>A0A5N5RHA8_9BIFI</name>
<evidence type="ECO:0000259" key="1">
    <source>
        <dbReference type="PROSITE" id="PS51186"/>
    </source>
</evidence>
<proteinExistence type="predicted"/>
<keyword evidence="3" id="KW-1185">Reference proteome</keyword>
<dbReference type="InterPro" id="IPR016181">
    <property type="entry name" value="Acyl_CoA_acyltransferase"/>
</dbReference>
<organism evidence="2 3">
    <name type="scientific">Bifidobacterium jacchi</name>
    <dbReference type="NCBI Taxonomy" id="2490545"/>
    <lineage>
        <taxon>Bacteria</taxon>
        <taxon>Bacillati</taxon>
        <taxon>Actinomycetota</taxon>
        <taxon>Actinomycetes</taxon>
        <taxon>Bifidobacteriales</taxon>
        <taxon>Bifidobacteriaceae</taxon>
        <taxon>Bifidobacterium</taxon>
    </lineage>
</organism>
<dbReference type="InterPro" id="IPR000182">
    <property type="entry name" value="GNAT_dom"/>
</dbReference>
<evidence type="ECO:0000313" key="3">
    <source>
        <dbReference type="Proteomes" id="UP000326336"/>
    </source>
</evidence>
<dbReference type="GO" id="GO:0016747">
    <property type="term" value="F:acyltransferase activity, transferring groups other than amino-acyl groups"/>
    <property type="evidence" value="ECO:0007669"/>
    <property type="project" value="InterPro"/>
</dbReference>
<dbReference type="PROSITE" id="PS51186">
    <property type="entry name" value="GNAT"/>
    <property type="match status" value="1"/>
</dbReference>
<dbReference type="Proteomes" id="UP000326336">
    <property type="component" value="Unassembled WGS sequence"/>
</dbReference>
<evidence type="ECO:0000313" key="2">
    <source>
        <dbReference type="EMBL" id="KAB5606623.1"/>
    </source>
</evidence>
<protein>
    <submittedName>
        <fullName evidence="2">GNAT family N-acetyltransferase</fullName>
    </submittedName>
</protein>
<feature type="domain" description="N-acetyltransferase" evidence="1">
    <location>
        <begin position="23"/>
        <end position="234"/>
    </location>
</feature>
<keyword evidence="2" id="KW-0808">Transferase</keyword>
<dbReference type="SUPFAM" id="SSF55729">
    <property type="entry name" value="Acyl-CoA N-acyltransferases (Nat)"/>
    <property type="match status" value="1"/>
</dbReference>
<accession>A0A5N5RHA8</accession>
<dbReference type="RefSeq" id="WP_151917030.1">
    <property type="nucleotide sequence ID" value="NZ_RQSP01000022.1"/>
</dbReference>
<dbReference type="AlphaFoldDB" id="A0A5N5RHA8"/>
<gene>
    <name evidence="2" type="ORF">EHS19_06860</name>
</gene>
<dbReference type="CDD" id="cd04301">
    <property type="entry name" value="NAT_SF"/>
    <property type="match status" value="1"/>
</dbReference>
<dbReference type="OrthoDB" id="6711752at2"/>